<dbReference type="Gene3D" id="3.40.50.1000">
    <property type="entry name" value="HAD superfamily/HAD-like"/>
    <property type="match status" value="1"/>
</dbReference>
<dbReference type="PANTHER" id="PTHR43434">
    <property type="entry name" value="PHOSPHOGLYCOLATE PHOSPHATASE"/>
    <property type="match status" value="1"/>
</dbReference>
<dbReference type="STRING" id="1461693.ATO10_06831"/>
<dbReference type="SUPFAM" id="SSF56784">
    <property type="entry name" value="HAD-like"/>
    <property type="match status" value="1"/>
</dbReference>
<dbReference type="PATRIC" id="fig|1461693.3.peg.1388"/>
<dbReference type="GO" id="GO:0005829">
    <property type="term" value="C:cytosol"/>
    <property type="evidence" value="ECO:0007669"/>
    <property type="project" value="TreeGrafter"/>
</dbReference>
<accession>A0A058ZN74</accession>
<dbReference type="eggNOG" id="COG0546">
    <property type="taxonomic scope" value="Bacteria"/>
</dbReference>
<dbReference type="InterPro" id="IPR023214">
    <property type="entry name" value="HAD_sf"/>
</dbReference>
<dbReference type="InterPro" id="IPR041492">
    <property type="entry name" value="HAD_2"/>
</dbReference>
<proteinExistence type="predicted"/>
<dbReference type="InterPro" id="IPR036412">
    <property type="entry name" value="HAD-like_sf"/>
</dbReference>
<evidence type="ECO:0000313" key="2">
    <source>
        <dbReference type="Proteomes" id="UP000024836"/>
    </source>
</evidence>
<evidence type="ECO:0000313" key="1">
    <source>
        <dbReference type="EMBL" id="KCV82637.1"/>
    </source>
</evidence>
<comment type="caution">
    <text evidence="1">The sequence shown here is derived from an EMBL/GenBank/DDBJ whole genome shotgun (WGS) entry which is preliminary data.</text>
</comment>
<dbReference type="Gene3D" id="1.10.150.240">
    <property type="entry name" value="Putative phosphatase, domain 2"/>
    <property type="match status" value="1"/>
</dbReference>
<sequence>MIFLDLDGTLTDPQEGIIQSAIYALQKLGLPVPDPTGMTWMIGPPLVDSFSQLGVADPDQAVTYYRERFATVGLFENTVYAGIPAALDQMQNAGHGMCLATSKPEVFARRITAHFGLDTYLNETCGASLDRSRNSKTAVLRHALNLTGATAETSVMVGDRHHDFDAAKELGLPSVAVTWGYGTEAEYARADVTCTQPSELLMAIQSVLKG</sequence>
<dbReference type="EMBL" id="AQQY01000003">
    <property type="protein sequence ID" value="KCV82637.1"/>
    <property type="molecule type" value="Genomic_DNA"/>
</dbReference>
<gene>
    <name evidence="1" type="ORF">ATO10_06831</name>
</gene>
<dbReference type="OrthoDB" id="9793014at2"/>
<dbReference type="InterPro" id="IPR023198">
    <property type="entry name" value="PGP-like_dom2"/>
</dbReference>
<dbReference type="Proteomes" id="UP000024836">
    <property type="component" value="Unassembled WGS sequence"/>
</dbReference>
<organism evidence="1 2">
    <name type="scientific">Actibacterium atlanticum</name>
    <dbReference type="NCBI Taxonomy" id="1461693"/>
    <lineage>
        <taxon>Bacteria</taxon>
        <taxon>Pseudomonadati</taxon>
        <taxon>Pseudomonadota</taxon>
        <taxon>Alphaproteobacteria</taxon>
        <taxon>Rhodobacterales</taxon>
        <taxon>Roseobacteraceae</taxon>
        <taxon>Actibacterium</taxon>
    </lineage>
</organism>
<dbReference type="RefSeq" id="WP_162174084.1">
    <property type="nucleotide sequence ID" value="NZ_AQQY01000003.1"/>
</dbReference>
<keyword evidence="2" id="KW-1185">Reference proteome</keyword>
<reference evidence="1 2" key="1">
    <citation type="submission" date="2013-04" db="EMBL/GenBank/DDBJ databases">
        <title>Shimia sp. 22II-S11-Z10 Genome Sequencing.</title>
        <authorList>
            <person name="Lai Q."/>
            <person name="Li G."/>
            <person name="Shao Z."/>
        </authorList>
    </citation>
    <scope>NUCLEOTIDE SEQUENCE [LARGE SCALE GENOMIC DNA]</scope>
    <source>
        <strain evidence="2">22II-S11-Z10</strain>
    </source>
</reference>
<name>A0A058ZN74_9RHOB</name>
<protein>
    <submittedName>
        <fullName evidence="1">Gph1</fullName>
    </submittedName>
</protein>
<dbReference type="AlphaFoldDB" id="A0A058ZN74"/>
<dbReference type="InterPro" id="IPR050155">
    <property type="entry name" value="HAD-like_hydrolase_sf"/>
</dbReference>
<dbReference type="Pfam" id="PF13419">
    <property type="entry name" value="HAD_2"/>
    <property type="match status" value="1"/>
</dbReference>
<dbReference type="GO" id="GO:0004713">
    <property type="term" value="F:protein tyrosine kinase activity"/>
    <property type="evidence" value="ECO:0007669"/>
    <property type="project" value="TreeGrafter"/>
</dbReference>
<dbReference type="PANTHER" id="PTHR43434:SF20">
    <property type="entry name" value="5'-NUCLEOTIDASE"/>
    <property type="match status" value="1"/>
</dbReference>